<dbReference type="Pfam" id="PF06725">
    <property type="entry name" value="3D"/>
    <property type="match status" value="1"/>
</dbReference>
<evidence type="ECO:0000313" key="6">
    <source>
        <dbReference type="Proteomes" id="UP000199300"/>
    </source>
</evidence>
<accession>A0A1H8TNY0</accession>
<dbReference type="STRING" id="872970.SAMN04488134_1182"/>
<dbReference type="InterPro" id="IPR036908">
    <property type="entry name" value="RlpA-like_sf"/>
</dbReference>
<dbReference type="PANTHER" id="PTHR39160:SF4">
    <property type="entry name" value="RESUSCITATION-PROMOTING FACTOR RPFB"/>
    <property type="match status" value="1"/>
</dbReference>
<dbReference type="InterPro" id="IPR010611">
    <property type="entry name" value="3D_dom"/>
</dbReference>
<proteinExistence type="predicted"/>
<dbReference type="AlphaFoldDB" id="A0A1H8TNY0"/>
<dbReference type="SUPFAM" id="SSF50685">
    <property type="entry name" value="Barwin-like endoglucanases"/>
    <property type="match status" value="1"/>
</dbReference>
<feature type="domain" description="G5" evidence="4">
    <location>
        <begin position="206"/>
        <end position="286"/>
    </location>
</feature>
<keyword evidence="3" id="KW-1133">Transmembrane helix</keyword>
<dbReference type="Pfam" id="PF07501">
    <property type="entry name" value="G5"/>
    <property type="match status" value="1"/>
</dbReference>
<dbReference type="InterPro" id="IPR051933">
    <property type="entry name" value="Resuscitation_pf_RpfB"/>
</dbReference>
<dbReference type="InterPro" id="IPR007137">
    <property type="entry name" value="DUF348"/>
</dbReference>
<evidence type="ECO:0000256" key="1">
    <source>
        <dbReference type="ARBA" id="ARBA00022729"/>
    </source>
</evidence>
<dbReference type="PANTHER" id="PTHR39160">
    <property type="entry name" value="CELL WALL-BINDING PROTEIN YOCH"/>
    <property type="match status" value="1"/>
</dbReference>
<feature type="region of interest" description="Disordered" evidence="2">
    <location>
        <begin position="292"/>
        <end position="311"/>
    </location>
</feature>
<evidence type="ECO:0000313" key="5">
    <source>
        <dbReference type="EMBL" id="SEO92565.1"/>
    </source>
</evidence>
<sequence>MNPISKLLPVLKSKRIIALTSMVALIFSIGFIILETTKAELQFTHNGETETLITRANTVEGLLEELEIDVSEHDNLSHSMNAEIESDMHVVYKEAKEVTVAVDGEVASYYTTQDTVEQFLSDIELEVADHDVLNVDLTEKIVEQLAIELDRAVQVMVLDANEEDELWTTEGTVADLLEAQAIELNELDRVEPELDTLITKELIVSITRVEEVTDIIEEVVDYSTVRRNDSSIEQGQEEVITDGVDGLIEKQYRVTIENGEEVKRELISEQVKQESEQRVVAVGTKVIQQTVSRSSSASASSSSNTSSSSRTLSMEATAYNWDCGSCDGRGLTATGYDLKANPNGVVAVDPSVIPLGTRLYIEGYGYAVARDTGGAVTGNKIDLHMSSIGEARNFGRKTVTVEILD</sequence>
<dbReference type="OrthoDB" id="9798935at2"/>
<dbReference type="Pfam" id="PF03990">
    <property type="entry name" value="DUF348"/>
    <property type="match status" value="3"/>
</dbReference>
<protein>
    <submittedName>
        <fullName evidence="5">Uncharacterized conserved protein YabE, contains G5 and tandem DUF348 domains</fullName>
    </submittedName>
</protein>
<keyword evidence="6" id="KW-1185">Reference proteome</keyword>
<organism evidence="5 6">
    <name type="scientific">Amphibacillus marinus</name>
    <dbReference type="NCBI Taxonomy" id="872970"/>
    <lineage>
        <taxon>Bacteria</taxon>
        <taxon>Bacillati</taxon>
        <taxon>Bacillota</taxon>
        <taxon>Bacilli</taxon>
        <taxon>Bacillales</taxon>
        <taxon>Bacillaceae</taxon>
        <taxon>Amphibacillus</taxon>
    </lineage>
</organism>
<reference evidence="5 6" key="1">
    <citation type="submission" date="2016-10" db="EMBL/GenBank/DDBJ databases">
        <authorList>
            <person name="de Groot N.N."/>
        </authorList>
    </citation>
    <scope>NUCLEOTIDE SEQUENCE [LARGE SCALE GENOMIC DNA]</scope>
    <source>
        <strain evidence="5 6">CGMCC 1.10434</strain>
    </source>
</reference>
<feature type="transmembrane region" description="Helical" evidence="3">
    <location>
        <begin position="16"/>
        <end position="34"/>
    </location>
</feature>
<dbReference type="GO" id="GO:0009254">
    <property type="term" value="P:peptidoglycan turnover"/>
    <property type="evidence" value="ECO:0007669"/>
    <property type="project" value="InterPro"/>
</dbReference>
<dbReference type="SMART" id="SM01208">
    <property type="entry name" value="G5"/>
    <property type="match status" value="1"/>
</dbReference>
<dbReference type="GO" id="GO:0004553">
    <property type="term" value="F:hydrolase activity, hydrolyzing O-glycosyl compounds"/>
    <property type="evidence" value="ECO:0007669"/>
    <property type="project" value="InterPro"/>
</dbReference>
<gene>
    <name evidence="5" type="ORF">SAMN04488134_1182</name>
</gene>
<dbReference type="PROSITE" id="PS51109">
    <property type="entry name" value="G5"/>
    <property type="match status" value="1"/>
</dbReference>
<dbReference type="EMBL" id="FODJ01000018">
    <property type="protein sequence ID" value="SEO92565.1"/>
    <property type="molecule type" value="Genomic_DNA"/>
</dbReference>
<dbReference type="GO" id="GO:0019867">
    <property type="term" value="C:outer membrane"/>
    <property type="evidence" value="ECO:0007669"/>
    <property type="project" value="InterPro"/>
</dbReference>
<dbReference type="Gene3D" id="2.20.230.10">
    <property type="entry name" value="Resuscitation-promoting factor rpfb"/>
    <property type="match status" value="1"/>
</dbReference>
<keyword evidence="3" id="KW-0472">Membrane</keyword>
<evidence type="ECO:0000256" key="2">
    <source>
        <dbReference type="SAM" id="MobiDB-lite"/>
    </source>
</evidence>
<dbReference type="Gene3D" id="2.40.40.10">
    <property type="entry name" value="RlpA-like domain"/>
    <property type="match status" value="1"/>
</dbReference>
<dbReference type="RefSeq" id="WP_091500306.1">
    <property type="nucleotide sequence ID" value="NZ_FODJ01000018.1"/>
</dbReference>
<evidence type="ECO:0000256" key="3">
    <source>
        <dbReference type="SAM" id="Phobius"/>
    </source>
</evidence>
<keyword evidence="3" id="KW-0812">Transmembrane</keyword>
<dbReference type="InterPro" id="IPR011098">
    <property type="entry name" value="G5_dom"/>
</dbReference>
<dbReference type="Proteomes" id="UP000199300">
    <property type="component" value="Unassembled WGS sequence"/>
</dbReference>
<keyword evidence="1" id="KW-0732">Signal</keyword>
<evidence type="ECO:0000259" key="4">
    <source>
        <dbReference type="PROSITE" id="PS51109"/>
    </source>
</evidence>
<name>A0A1H8TNY0_9BACI</name>
<dbReference type="CDD" id="cd22786">
    <property type="entry name" value="DPBB_YuiC-like"/>
    <property type="match status" value="1"/>
</dbReference>